<evidence type="ECO:0000256" key="1">
    <source>
        <dbReference type="ARBA" id="ARBA00022898"/>
    </source>
</evidence>
<dbReference type="AlphaFoldDB" id="A0A875RPV7"/>
<dbReference type="InterPro" id="IPR015422">
    <property type="entry name" value="PyrdxlP-dep_Trfase_small"/>
</dbReference>
<proteinExistence type="predicted"/>
<dbReference type="Gene3D" id="3.90.1150.10">
    <property type="entry name" value="Aspartate Aminotransferase, domain 1"/>
    <property type="match status" value="1"/>
</dbReference>
<dbReference type="SUPFAM" id="SSF53383">
    <property type="entry name" value="PLP-dependent transferases"/>
    <property type="match status" value="1"/>
</dbReference>
<evidence type="ECO:0000259" key="2">
    <source>
        <dbReference type="Pfam" id="PF00266"/>
    </source>
</evidence>
<dbReference type="Proteomes" id="UP000662931">
    <property type="component" value="Chromosome 3"/>
</dbReference>
<reference evidence="3" key="1">
    <citation type="submission" date="2020-10" db="EMBL/GenBank/DDBJ databases">
        <authorList>
            <person name="Roach M.J.R."/>
        </authorList>
    </citation>
    <scope>NUCLEOTIDE SEQUENCE</scope>
    <source>
        <strain evidence="3">CBS 1945</strain>
    </source>
</reference>
<dbReference type="OrthoDB" id="5978656at2759"/>
<gene>
    <name evidence="3" type="ORF">FOA43_002865</name>
</gene>
<organism evidence="3 4">
    <name type="scientific">Eeniella nana</name>
    <name type="common">Yeast</name>
    <name type="synonym">Brettanomyces nanus</name>
    <dbReference type="NCBI Taxonomy" id="13502"/>
    <lineage>
        <taxon>Eukaryota</taxon>
        <taxon>Fungi</taxon>
        <taxon>Dikarya</taxon>
        <taxon>Ascomycota</taxon>
        <taxon>Saccharomycotina</taxon>
        <taxon>Pichiomycetes</taxon>
        <taxon>Pichiales</taxon>
        <taxon>Pichiaceae</taxon>
        <taxon>Brettanomyces</taxon>
    </lineage>
</organism>
<dbReference type="PANTHER" id="PTHR43092">
    <property type="entry name" value="L-CYSTEINE DESULFHYDRASE"/>
    <property type="match status" value="1"/>
</dbReference>
<name>A0A875RPV7_EENNA</name>
<evidence type="ECO:0000313" key="3">
    <source>
        <dbReference type="EMBL" id="QPG75510.1"/>
    </source>
</evidence>
<accession>A0A875RPV7</accession>
<dbReference type="RefSeq" id="XP_038779075.1">
    <property type="nucleotide sequence ID" value="XM_038923147.1"/>
</dbReference>
<keyword evidence="4" id="KW-1185">Reference proteome</keyword>
<keyword evidence="1" id="KW-0663">Pyridoxal phosphate</keyword>
<dbReference type="GeneID" id="62196266"/>
<dbReference type="InterPro" id="IPR015424">
    <property type="entry name" value="PyrdxlP-dep_Trfase"/>
</dbReference>
<dbReference type="Gene3D" id="3.40.640.10">
    <property type="entry name" value="Type I PLP-dependent aspartate aminotransferase-like (Major domain)"/>
    <property type="match status" value="1"/>
</dbReference>
<protein>
    <recommendedName>
        <fullName evidence="2">Aminotransferase class V domain-containing protein</fullName>
    </recommendedName>
</protein>
<dbReference type="PANTHER" id="PTHR43092:SF2">
    <property type="entry name" value="HERCYNYLCYSTEINE SULFOXIDE LYASE"/>
    <property type="match status" value="1"/>
</dbReference>
<dbReference type="Pfam" id="PF00266">
    <property type="entry name" value="Aminotran_5"/>
    <property type="match status" value="1"/>
</dbReference>
<sequence>MFGKSFRDRFLFPSEVVPLNHGSFGAVPRRVYQSYQQAIYDDLKFPDQFMFSKQAPEMEKSVKLVARVLNTDFTNLALIPNASTGINIVFRDFPFVKGDTVILTSIIYGACGNTVDYVVNRYGLNLKVIDIKLPSTEQAILGQFKEVFEETRAPGKAICIYDAICSMPGIRMPFELITRMCKQYGITSCVDGAHSIGMLNIDLSAIDCDFYTSNMHKWMYLPRGCAVLFVNPRWHDYIMPFPISHTYKNEPFYKRFIFYGSNNYNSFYCIKDALDFIQEDCGGFEKIREYCKGLSDGLIAHFGQDRIVKVDGATGDDLNFMVTVKVPLDQNQHEYFANAFKDKEHETKLIKFVENESLQKYKTFIQFGWHNNFMYVRFSCQIYNDLHEYFWGYERFEEVMKNAISECN</sequence>
<evidence type="ECO:0000313" key="4">
    <source>
        <dbReference type="Proteomes" id="UP000662931"/>
    </source>
</evidence>
<dbReference type="EMBL" id="CP064814">
    <property type="protein sequence ID" value="QPG75510.1"/>
    <property type="molecule type" value="Genomic_DNA"/>
</dbReference>
<dbReference type="InterPro" id="IPR015421">
    <property type="entry name" value="PyrdxlP-dep_Trfase_major"/>
</dbReference>
<dbReference type="InterPro" id="IPR000192">
    <property type="entry name" value="Aminotrans_V_dom"/>
</dbReference>
<feature type="domain" description="Aminotransferase class V" evidence="2">
    <location>
        <begin position="56"/>
        <end position="326"/>
    </location>
</feature>
<dbReference type="KEGG" id="bnn:FOA43_002865"/>